<gene>
    <name evidence="2" type="ORF">GCM10011379_32100</name>
</gene>
<keyword evidence="3" id="KW-1185">Reference proteome</keyword>
<dbReference type="Proteomes" id="UP000627292">
    <property type="component" value="Unassembled WGS sequence"/>
</dbReference>
<dbReference type="Gene3D" id="2.60.120.330">
    <property type="entry name" value="B-lactam Antibiotic, Isopenicillin N Synthase, Chain"/>
    <property type="match status" value="1"/>
</dbReference>
<dbReference type="EMBL" id="BMIB01000003">
    <property type="protein sequence ID" value="GGH72070.1"/>
    <property type="molecule type" value="Genomic_DNA"/>
</dbReference>
<dbReference type="AlphaFoldDB" id="A0A917J2K9"/>
<dbReference type="RefSeq" id="WP_188954033.1">
    <property type="nucleotide sequence ID" value="NZ_BMIB01000003.1"/>
</dbReference>
<proteinExistence type="predicted"/>
<protein>
    <submittedName>
        <fullName evidence="2">Aspartyl/asparaginyl beta-hydroxylase</fullName>
    </submittedName>
</protein>
<evidence type="ECO:0000313" key="3">
    <source>
        <dbReference type="Proteomes" id="UP000627292"/>
    </source>
</evidence>
<name>A0A917J2K9_9BACT</name>
<feature type="domain" description="Aspartyl/asparaginy/proline hydroxylase" evidence="1">
    <location>
        <begin position="12"/>
        <end position="173"/>
    </location>
</feature>
<accession>A0A917J2K9</accession>
<reference evidence="2" key="2">
    <citation type="submission" date="2020-09" db="EMBL/GenBank/DDBJ databases">
        <authorList>
            <person name="Sun Q."/>
            <person name="Zhou Y."/>
        </authorList>
    </citation>
    <scope>NUCLEOTIDE SEQUENCE</scope>
    <source>
        <strain evidence="2">CGMCC 1.15290</strain>
    </source>
</reference>
<dbReference type="InterPro" id="IPR027443">
    <property type="entry name" value="IPNS-like_sf"/>
</dbReference>
<reference evidence="2" key="1">
    <citation type="journal article" date="2014" name="Int. J. Syst. Evol. Microbiol.">
        <title>Complete genome sequence of Corynebacterium casei LMG S-19264T (=DSM 44701T), isolated from a smear-ripened cheese.</title>
        <authorList>
            <consortium name="US DOE Joint Genome Institute (JGI-PGF)"/>
            <person name="Walter F."/>
            <person name="Albersmeier A."/>
            <person name="Kalinowski J."/>
            <person name="Ruckert C."/>
        </authorList>
    </citation>
    <scope>NUCLEOTIDE SEQUENCE</scope>
    <source>
        <strain evidence="2">CGMCC 1.15290</strain>
    </source>
</reference>
<sequence>MIRFAQLPLTADITSIQQEVQQLTHTWIPHLNTYHYTGNWNVTSLRSPGGITDNSVPDIMQDNQQYNDTPLMAQCPGIKAFTASLQCDIMSVRLLNLQSGAVIKPHRDFELCFEKGEARLHVPVFTNAQVRFLCEDDLVPMQEGQCWYLNANITHSVANHGVTDRIHLVIDCVVNDWVKALFARSDKNEAPDLQDVATKLAMIAALKTHNTDTAKAMIASLEAQLQAQ</sequence>
<dbReference type="InterPro" id="IPR007803">
    <property type="entry name" value="Asp/Arg/Pro-Hydrxlase"/>
</dbReference>
<dbReference type="Pfam" id="PF05118">
    <property type="entry name" value="Asp_Arg_Hydrox"/>
    <property type="match status" value="1"/>
</dbReference>
<evidence type="ECO:0000259" key="1">
    <source>
        <dbReference type="Pfam" id="PF05118"/>
    </source>
</evidence>
<dbReference type="SUPFAM" id="SSF51197">
    <property type="entry name" value="Clavaminate synthase-like"/>
    <property type="match status" value="1"/>
</dbReference>
<evidence type="ECO:0000313" key="2">
    <source>
        <dbReference type="EMBL" id="GGH72070.1"/>
    </source>
</evidence>
<organism evidence="2 3">
    <name type="scientific">Filimonas zeae</name>
    <dbReference type="NCBI Taxonomy" id="1737353"/>
    <lineage>
        <taxon>Bacteria</taxon>
        <taxon>Pseudomonadati</taxon>
        <taxon>Bacteroidota</taxon>
        <taxon>Chitinophagia</taxon>
        <taxon>Chitinophagales</taxon>
        <taxon>Chitinophagaceae</taxon>
        <taxon>Filimonas</taxon>
    </lineage>
</organism>
<comment type="caution">
    <text evidence="2">The sequence shown here is derived from an EMBL/GenBank/DDBJ whole genome shotgun (WGS) entry which is preliminary data.</text>
</comment>